<dbReference type="InterPro" id="IPR001841">
    <property type="entry name" value="Znf_RING"/>
</dbReference>
<sequence>MNAQEDSLFTPVEDSDQEFITPIDGSSSPLSDVVDTGSEQEENQQIVINDDEQRDRTNKRKHSVLEVPDGSDTEVSSGDEIEEEEEEEEEDVIVLGSDGEKDPAANKSTIELLEASAKRKDNQKLFKMTECPICFDAINEAVVTPCGHIFCANCIYRAMASSKPNNAQSQQGHCSLCRKVMSWNGLVHLKMRR</sequence>
<accession>C4QVD1</accession>
<dbReference type="InParanoid" id="C4QVD1"/>
<dbReference type="PROSITE" id="PS50089">
    <property type="entry name" value="ZF_RING_2"/>
    <property type="match status" value="1"/>
</dbReference>
<dbReference type="RefSeq" id="XP_002489485.1">
    <property type="nucleotide sequence ID" value="XM_002489440.1"/>
</dbReference>
<dbReference type="PROSITE" id="PS00518">
    <property type="entry name" value="ZF_RING_1"/>
    <property type="match status" value="1"/>
</dbReference>
<dbReference type="Proteomes" id="UP000000314">
    <property type="component" value="Chromosome 1"/>
</dbReference>
<dbReference type="InterPro" id="IPR017907">
    <property type="entry name" value="Znf_RING_CS"/>
</dbReference>
<evidence type="ECO:0000256" key="2">
    <source>
        <dbReference type="ARBA" id="ARBA00022771"/>
    </source>
</evidence>
<dbReference type="Gene3D" id="3.30.40.10">
    <property type="entry name" value="Zinc/RING finger domain, C3HC4 (zinc finger)"/>
    <property type="match status" value="1"/>
</dbReference>
<dbReference type="GeneID" id="8196829"/>
<organism evidence="7 8">
    <name type="scientific">Komagataella phaffii (strain GS115 / ATCC 20864)</name>
    <name type="common">Yeast</name>
    <name type="synonym">Pichia pastoris</name>
    <dbReference type="NCBI Taxonomy" id="644223"/>
    <lineage>
        <taxon>Eukaryota</taxon>
        <taxon>Fungi</taxon>
        <taxon>Dikarya</taxon>
        <taxon>Ascomycota</taxon>
        <taxon>Saccharomycotina</taxon>
        <taxon>Pichiomycetes</taxon>
        <taxon>Pichiales</taxon>
        <taxon>Pichiaceae</taxon>
        <taxon>Komagataella</taxon>
    </lineage>
</organism>
<keyword evidence="1" id="KW-0479">Metal-binding</keyword>
<feature type="region of interest" description="Disordered" evidence="5">
    <location>
        <begin position="1"/>
        <end position="105"/>
    </location>
</feature>
<dbReference type="eggNOG" id="KOG0320">
    <property type="taxonomic scope" value="Eukaryota"/>
</dbReference>
<dbReference type="Pfam" id="PF13923">
    <property type="entry name" value="zf-C3HC4_2"/>
    <property type="match status" value="1"/>
</dbReference>
<evidence type="ECO:0000259" key="6">
    <source>
        <dbReference type="PROSITE" id="PS50089"/>
    </source>
</evidence>
<keyword evidence="3" id="KW-0862">Zinc</keyword>
<dbReference type="GO" id="GO:0008270">
    <property type="term" value="F:zinc ion binding"/>
    <property type="evidence" value="ECO:0007669"/>
    <property type="project" value="UniProtKB-KW"/>
</dbReference>
<dbReference type="HOGENOM" id="CLU_1409281_0_0_1"/>
<dbReference type="PANTHER" id="PTHR23041:SF78">
    <property type="entry name" value="E3 UBIQUITIN-PROTEIN LIGASE RNF4"/>
    <property type="match status" value="1"/>
</dbReference>
<dbReference type="OrthoDB" id="6270329at2759"/>
<evidence type="ECO:0000313" key="7">
    <source>
        <dbReference type="EMBL" id="CAY67204.1"/>
    </source>
</evidence>
<keyword evidence="8" id="KW-1185">Reference proteome</keyword>
<dbReference type="InterPro" id="IPR013083">
    <property type="entry name" value="Znf_RING/FYVE/PHD"/>
</dbReference>
<dbReference type="OMA" id="CANCIYR"/>
<dbReference type="STRING" id="644223.C4QVD1"/>
<proteinExistence type="predicted"/>
<dbReference type="SMART" id="SM00184">
    <property type="entry name" value="RING"/>
    <property type="match status" value="1"/>
</dbReference>
<dbReference type="AlphaFoldDB" id="C4QVD1"/>
<dbReference type="GO" id="GO:0016567">
    <property type="term" value="P:protein ubiquitination"/>
    <property type="evidence" value="ECO:0007669"/>
    <property type="project" value="UniProtKB-UniPathway"/>
</dbReference>
<protein>
    <recommendedName>
        <fullName evidence="6">RING-type domain-containing protein</fullName>
    </recommendedName>
</protein>
<dbReference type="KEGG" id="ppa:PAS_chr1-3_0144"/>
<keyword evidence="2 4" id="KW-0863">Zinc-finger</keyword>
<dbReference type="SUPFAM" id="SSF57850">
    <property type="entry name" value="RING/U-box"/>
    <property type="match status" value="1"/>
</dbReference>
<name>C4QVD1_KOMPG</name>
<evidence type="ECO:0000256" key="5">
    <source>
        <dbReference type="SAM" id="MobiDB-lite"/>
    </source>
</evidence>
<dbReference type="UniPathway" id="UPA00143"/>
<evidence type="ECO:0000313" key="8">
    <source>
        <dbReference type="Proteomes" id="UP000000314"/>
    </source>
</evidence>
<feature type="compositionally biased region" description="Acidic residues" evidence="5">
    <location>
        <begin position="69"/>
        <end position="92"/>
    </location>
</feature>
<evidence type="ECO:0000256" key="3">
    <source>
        <dbReference type="ARBA" id="ARBA00022833"/>
    </source>
</evidence>
<dbReference type="PANTHER" id="PTHR23041">
    <property type="entry name" value="RING FINGER DOMAIN-CONTAINING"/>
    <property type="match status" value="1"/>
</dbReference>
<dbReference type="EMBL" id="FN392319">
    <property type="protein sequence ID" value="CAY67204.1"/>
    <property type="molecule type" value="Genomic_DNA"/>
</dbReference>
<evidence type="ECO:0000256" key="4">
    <source>
        <dbReference type="PROSITE-ProRule" id="PRU00175"/>
    </source>
</evidence>
<feature type="domain" description="RING-type" evidence="6">
    <location>
        <begin position="131"/>
        <end position="178"/>
    </location>
</feature>
<gene>
    <name evidence="7" type="ordered locus">PAS_chr1-3_0144</name>
</gene>
<dbReference type="InterPro" id="IPR047134">
    <property type="entry name" value="RNF4"/>
</dbReference>
<reference evidence="7 8" key="1">
    <citation type="journal article" date="2009" name="Nat. Biotechnol.">
        <title>Genome sequence of the recombinant protein production host Pichia pastoris.</title>
        <authorList>
            <person name="De Schutter K."/>
            <person name="Lin Y.C."/>
            <person name="Tiels P."/>
            <person name="Van Hecke A."/>
            <person name="Glinka S."/>
            <person name="Weber-Lehmann J."/>
            <person name="Rouze P."/>
            <person name="Van de Peer Y."/>
            <person name="Callewaert N."/>
        </authorList>
    </citation>
    <scope>NUCLEOTIDE SEQUENCE [LARGE SCALE GENOMIC DNA]</scope>
    <source>
        <strain evidence="8">GS115 / ATCC 20864</strain>
    </source>
</reference>
<evidence type="ECO:0000256" key="1">
    <source>
        <dbReference type="ARBA" id="ARBA00022723"/>
    </source>
</evidence>